<dbReference type="Proteomes" id="UP000325690">
    <property type="component" value="Unassembled WGS sequence"/>
</dbReference>
<dbReference type="GeneID" id="74301771"/>
<comment type="caution">
    <text evidence="1">The sequence shown here is derived from an EMBL/GenBank/DDBJ whole genome shotgun (WGS) entry which is preliminary data.</text>
</comment>
<evidence type="ECO:0000313" key="1">
    <source>
        <dbReference type="EMBL" id="KAB7751890.1"/>
    </source>
</evidence>
<reference evidence="1 2" key="1">
    <citation type="submission" date="2012-10" db="EMBL/GenBank/DDBJ databases">
        <title>The draft sequence of the Mycobacterium pheli genome.</title>
        <authorList>
            <person name="Pettersson B.M.F."/>
            <person name="Das S."/>
            <person name="Dasgupta S."/>
            <person name="Bhattacharya A."/>
            <person name="Kirsebom L.A."/>
        </authorList>
    </citation>
    <scope>NUCLEOTIDE SEQUENCE [LARGE SCALE GENOMIC DNA]</scope>
    <source>
        <strain evidence="1 2">CCUG 21000</strain>
    </source>
</reference>
<dbReference type="AlphaFoldDB" id="A0A5N5UUR0"/>
<proteinExistence type="predicted"/>
<protein>
    <submittedName>
        <fullName evidence="1">Uncharacterized protein</fullName>
    </submittedName>
</protein>
<organism evidence="1 2">
    <name type="scientific">Mycolicibacterium phlei DSM 43239 = CCUG 21000</name>
    <dbReference type="NCBI Taxonomy" id="1226750"/>
    <lineage>
        <taxon>Bacteria</taxon>
        <taxon>Bacillati</taxon>
        <taxon>Actinomycetota</taxon>
        <taxon>Actinomycetes</taxon>
        <taxon>Mycobacteriales</taxon>
        <taxon>Mycobacteriaceae</taxon>
        <taxon>Mycolicibacterium</taxon>
    </lineage>
</organism>
<sequence>MSTPIGEQTAVAQKVVADAKKLWLDAAAQSDSAEGLGIDGRIALVHGLVDLWVKGCVTWLDLLLKNGAAFFPGTAPAAAPLPSEPVTVAPKPFTRTVECACPLERVGQPAVKIPTSAVAFEPAVLPPGHTEFRLVLTNHSFVGANYTATIRLTPNAPGPDVAAEDLVPEEKVVTVGL</sequence>
<dbReference type="RefSeq" id="WP_003886942.1">
    <property type="nucleotide sequence ID" value="NZ_ANBO01000045.1"/>
</dbReference>
<accession>A0A5N5UUR0</accession>
<dbReference type="EMBL" id="ANBP01000054">
    <property type="protein sequence ID" value="KAB7751890.1"/>
    <property type="molecule type" value="Genomic_DNA"/>
</dbReference>
<keyword evidence="2" id="KW-1185">Reference proteome</keyword>
<name>A0A5N5UUR0_MYCPH</name>
<gene>
    <name evidence="1" type="ORF">MPHL21000_24175</name>
</gene>
<evidence type="ECO:0000313" key="2">
    <source>
        <dbReference type="Proteomes" id="UP000325690"/>
    </source>
</evidence>